<dbReference type="InterPro" id="IPR029052">
    <property type="entry name" value="Metallo-depent_PP-like"/>
</dbReference>
<organism evidence="1 2">
    <name type="scientific">Romeriopsis navalis LEGE 11480</name>
    <dbReference type="NCBI Taxonomy" id="2777977"/>
    <lineage>
        <taxon>Bacteria</taxon>
        <taxon>Bacillati</taxon>
        <taxon>Cyanobacteriota</taxon>
        <taxon>Cyanophyceae</taxon>
        <taxon>Leptolyngbyales</taxon>
        <taxon>Leptolyngbyaceae</taxon>
        <taxon>Romeriopsis</taxon>
        <taxon>Romeriopsis navalis</taxon>
    </lineage>
</organism>
<dbReference type="RefSeq" id="WP_264323747.1">
    <property type="nucleotide sequence ID" value="NZ_JADEXQ010000009.1"/>
</dbReference>
<dbReference type="AlphaFoldDB" id="A0A928Z1W9"/>
<dbReference type="SUPFAM" id="SSF56300">
    <property type="entry name" value="Metallo-dependent phosphatases"/>
    <property type="match status" value="1"/>
</dbReference>
<keyword evidence="2" id="KW-1185">Reference proteome</keyword>
<dbReference type="Gene3D" id="3.60.21.10">
    <property type="match status" value="1"/>
</dbReference>
<comment type="caution">
    <text evidence="1">The sequence shown here is derived from an EMBL/GenBank/DDBJ whole genome shotgun (WGS) entry which is preliminary data.</text>
</comment>
<evidence type="ECO:0000313" key="1">
    <source>
        <dbReference type="EMBL" id="MBE9028924.1"/>
    </source>
</evidence>
<dbReference type="Proteomes" id="UP000625316">
    <property type="component" value="Unassembled WGS sequence"/>
</dbReference>
<dbReference type="EMBL" id="JADEXQ010000009">
    <property type="protein sequence ID" value="MBE9028924.1"/>
    <property type="molecule type" value="Genomic_DNA"/>
</dbReference>
<proteinExistence type="predicted"/>
<name>A0A928Z1W9_9CYAN</name>
<accession>A0A928Z1W9</accession>
<reference evidence="1" key="1">
    <citation type="submission" date="2020-10" db="EMBL/GenBank/DDBJ databases">
        <authorList>
            <person name="Castelo-Branco R."/>
            <person name="Eusebio N."/>
            <person name="Adriana R."/>
            <person name="Vieira A."/>
            <person name="Brugerolle De Fraissinette N."/>
            <person name="Rezende De Castro R."/>
            <person name="Schneider M.P."/>
            <person name="Vasconcelos V."/>
            <person name="Leao P.N."/>
        </authorList>
    </citation>
    <scope>NUCLEOTIDE SEQUENCE</scope>
    <source>
        <strain evidence="1">LEGE 11480</strain>
    </source>
</reference>
<evidence type="ECO:0000313" key="2">
    <source>
        <dbReference type="Proteomes" id="UP000625316"/>
    </source>
</evidence>
<protein>
    <submittedName>
        <fullName evidence="1">Metallophosphatase</fullName>
    </submittedName>
</protein>
<gene>
    <name evidence="1" type="ORF">IQ266_04000</name>
</gene>
<sequence length="241" mass="26598">MAWAILSGIVGNLRAYEAVLADVRQSRLAIDEMFILGDVIGPQGDNAALIKRLYQRRPGEPRVAVCQGWWEEQLLILHGLGRTGEPTALIEQYGAAMTKTLWDAVPRELVRQIQSWEFGIFELDCLLAHGSSLGVDDVLTPDTPVVTLVDRLQRMEANYLFCGRSGLTFDYEIAMGQIQSTVQTLDQPATNQSRELPTKHIVGVGNVGGGEQATYTLFYPESGQIQFQQVACQTSPKGFGR</sequence>